<keyword evidence="5" id="KW-0732">Signal</keyword>
<evidence type="ECO:0000256" key="4">
    <source>
        <dbReference type="PROSITE-ProRule" id="PRU00433"/>
    </source>
</evidence>
<accession>A0A3D4V4E3</accession>
<feature type="domain" description="Cytochrome c" evidence="6">
    <location>
        <begin position="57"/>
        <end position="156"/>
    </location>
</feature>
<evidence type="ECO:0000259" key="6">
    <source>
        <dbReference type="PROSITE" id="PS51007"/>
    </source>
</evidence>
<evidence type="ECO:0000256" key="1">
    <source>
        <dbReference type="ARBA" id="ARBA00022617"/>
    </source>
</evidence>
<reference evidence="7 8" key="1">
    <citation type="journal article" date="2018" name="Nat. Biotechnol.">
        <title>A standardized bacterial taxonomy based on genome phylogeny substantially revises the tree of life.</title>
        <authorList>
            <person name="Parks D.H."/>
            <person name="Chuvochina M."/>
            <person name="Waite D.W."/>
            <person name="Rinke C."/>
            <person name="Skarshewski A."/>
            <person name="Chaumeil P.A."/>
            <person name="Hugenholtz P."/>
        </authorList>
    </citation>
    <scope>NUCLEOTIDE SEQUENCE [LARGE SCALE GENOMIC DNA]</scope>
    <source>
        <strain evidence="7">UBA8844</strain>
    </source>
</reference>
<sequence length="156" mass="16794">MHKHTHLPSAFLLAVVAASVFAGSRMTAQQPGARLAAQNRPIVVRDTGDSVAVYSEEQATEGQAVYKKSCAECHELDEFTNSDFKGKWVGRPLFELFEQIRTTMPDGDPGTLPREEYGATVAYILKLNGLPAGTTRLATDSVALSAITFKLPASAP</sequence>
<dbReference type="InterPro" id="IPR009056">
    <property type="entry name" value="Cyt_c-like_dom"/>
</dbReference>
<keyword evidence="2 4" id="KW-0479">Metal-binding</keyword>
<dbReference type="GO" id="GO:0046872">
    <property type="term" value="F:metal ion binding"/>
    <property type="evidence" value="ECO:0007669"/>
    <property type="project" value="UniProtKB-KW"/>
</dbReference>
<keyword evidence="1 4" id="KW-0349">Heme</keyword>
<evidence type="ECO:0000256" key="5">
    <source>
        <dbReference type="SAM" id="SignalP"/>
    </source>
</evidence>
<evidence type="ECO:0000313" key="7">
    <source>
        <dbReference type="EMBL" id="HCT55990.1"/>
    </source>
</evidence>
<comment type="caution">
    <text evidence="7">The sequence shown here is derived from an EMBL/GenBank/DDBJ whole genome shotgun (WGS) entry which is preliminary data.</text>
</comment>
<dbReference type="GO" id="GO:0020037">
    <property type="term" value="F:heme binding"/>
    <property type="evidence" value="ECO:0007669"/>
    <property type="project" value="InterPro"/>
</dbReference>
<evidence type="ECO:0000256" key="2">
    <source>
        <dbReference type="ARBA" id="ARBA00022723"/>
    </source>
</evidence>
<dbReference type="Gene3D" id="1.10.760.10">
    <property type="entry name" value="Cytochrome c-like domain"/>
    <property type="match status" value="1"/>
</dbReference>
<proteinExistence type="predicted"/>
<gene>
    <name evidence="7" type="ORF">DGD08_02120</name>
</gene>
<dbReference type="Proteomes" id="UP000264071">
    <property type="component" value="Unassembled WGS sequence"/>
</dbReference>
<dbReference type="AlphaFoldDB" id="A0A3D4V4E3"/>
<dbReference type="PROSITE" id="PS51007">
    <property type="entry name" value="CYTC"/>
    <property type="match status" value="1"/>
</dbReference>
<evidence type="ECO:0000256" key="3">
    <source>
        <dbReference type="ARBA" id="ARBA00023004"/>
    </source>
</evidence>
<organism evidence="7 8">
    <name type="scientific">Gemmatimonas aurantiaca</name>
    <dbReference type="NCBI Taxonomy" id="173480"/>
    <lineage>
        <taxon>Bacteria</taxon>
        <taxon>Pseudomonadati</taxon>
        <taxon>Gemmatimonadota</taxon>
        <taxon>Gemmatimonadia</taxon>
        <taxon>Gemmatimonadales</taxon>
        <taxon>Gemmatimonadaceae</taxon>
        <taxon>Gemmatimonas</taxon>
    </lineage>
</organism>
<feature type="signal peptide" evidence="5">
    <location>
        <begin position="1"/>
        <end position="22"/>
    </location>
</feature>
<dbReference type="SUPFAM" id="SSF46626">
    <property type="entry name" value="Cytochrome c"/>
    <property type="match status" value="1"/>
</dbReference>
<dbReference type="GO" id="GO:0009055">
    <property type="term" value="F:electron transfer activity"/>
    <property type="evidence" value="ECO:0007669"/>
    <property type="project" value="InterPro"/>
</dbReference>
<feature type="chain" id="PRO_5017810473" description="Cytochrome c domain-containing protein" evidence="5">
    <location>
        <begin position="23"/>
        <end position="156"/>
    </location>
</feature>
<keyword evidence="3 4" id="KW-0408">Iron</keyword>
<dbReference type="Pfam" id="PF13442">
    <property type="entry name" value="Cytochrome_CBB3"/>
    <property type="match status" value="1"/>
</dbReference>
<dbReference type="EMBL" id="DPIY01000002">
    <property type="protein sequence ID" value="HCT55990.1"/>
    <property type="molecule type" value="Genomic_DNA"/>
</dbReference>
<protein>
    <recommendedName>
        <fullName evidence="6">Cytochrome c domain-containing protein</fullName>
    </recommendedName>
</protein>
<name>A0A3D4V4E3_9BACT</name>
<dbReference type="OMA" id="AYITHAM"/>
<evidence type="ECO:0000313" key="8">
    <source>
        <dbReference type="Proteomes" id="UP000264071"/>
    </source>
</evidence>
<dbReference type="InterPro" id="IPR036909">
    <property type="entry name" value="Cyt_c-like_dom_sf"/>
</dbReference>